<proteinExistence type="predicted"/>
<dbReference type="InterPro" id="IPR007110">
    <property type="entry name" value="Ig-like_dom"/>
</dbReference>
<dbReference type="AlphaFoldDB" id="A0A401T920"/>
<evidence type="ECO:0000313" key="4">
    <source>
        <dbReference type="Proteomes" id="UP000287033"/>
    </source>
</evidence>
<evidence type="ECO:0000256" key="1">
    <source>
        <dbReference type="ARBA" id="ARBA00023180"/>
    </source>
</evidence>
<dbReference type="SMART" id="SM00407">
    <property type="entry name" value="IGc1"/>
    <property type="match status" value="1"/>
</dbReference>
<comment type="caution">
    <text evidence="3">The sequence shown here is derived from an EMBL/GenBank/DDBJ whole genome shotgun (WGS) entry which is preliminary data.</text>
</comment>
<feature type="domain" description="Ig-like" evidence="2">
    <location>
        <begin position="1"/>
        <end position="81"/>
    </location>
</feature>
<evidence type="ECO:0000259" key="2">
    <source>
        <dbReference type="PROSITE" id="PS50835"/>
    </source>
</evidence>
<dbReference type="PANTHER" id="PTHR23411">
    <property type="entry name" value="TAPASIN"/>
    <property type="match status" value="1"/>
</dbReference>
<dbReference type="CDD" id="cd00098">
    <property type="entry name" value="IgC1"/>
    <property type="match status" value="1"/>
</dbReference>
<dbReference type="EMBL" id="BEZZ01010445">
    <property type="protein sequence ID" value="GCC39163.1"/>
    <property type="molecule type" value="Genomic_DNA"/>
</dbReference>
<dbReference type="Gene3D" id="2.60.40.10">
    <property type="entry name" value="Immunoglobulins"/>
    <property type="match status" value="1"/>
</dbReference>
<keyword evidence="4" id="KW-1185">Reference proteome</keyword>
<gene>
    <name evidence="3" type="ORF">chiPu_0022731</name>
</gene>
<dbReference type="InterPro" id="IPR036179">
    <property type="entry name" value="Ig-like_dom_sf"/>
</dbReference>
<protein>
    <recommendedName>
        <fullName evidence="2">Ig-like domain-containing protein</fullName>
    </recommendedName>
</protein>
<sequence>MVTKRTATLHCVATLFIPEPITFLWKAPGLEIPRSSQSLVPTANEDGSYSARSELTLAREDWEAGTSYTCQLANAQSDPISTTLRVEDGESGAMWWGVGQSGVRVLEGVVMVSMKAIGWGSIGGIRLGSALESGGDYSIRI</sequence>
<dbReference type="InterPro" id="IPR050380">
    <property type="entry name" value="Immune_Resp_Modulators"/>
</dbReference>
<dbReference type="Pfam" id="PF07654">
    <property type="entry name" value="C1-set"/>
    <property type="match status" value="1"/>
</dbReference>
<dbReference type="InterPro" id="IPR013783">
    <property type="entry name" value="Ig-like_fold"/>
</dbReference>
<dbReference type="PROSITE" id="PS50835">
    <property type="entry name" value="IG_LIKE"/>
    <property type="match status" value="1"/>
</dbReference>
<organism evidence="3 4">
    <name type="scientific">Chiloscyllium punctatum</name>
    <name type="common">Brownbanded bambooshark</name>
    <name type="synonym">Hemiscyllium punctatum</name>
    <dbReference type="NCBI Taxonomy" id="137246"/>
    <lineage>
        <taxon>Eukaryota</taxon>
        <taxon>Metazoa</taxon>
        <taxon>Chordata</taxon>
        <taxon>Craniata</taxon>
        <taxon>Vertebrata</taxon>
        <taxon>Chondrichthyes</taxon>
        <taxon>Elasmobranchii</taxon>
        <taxon>Galeomorphii</taxon>
        <taxon>Galeoidea</taxon>
        <taxon>Orectolobiformes</taxon>
        <taxon>Hemiscylliidae</taxon>
        <taxon>Chiloscyllium</taxon>
    </lineage>
</organism>
<dbReference type="SUPFAM" id="SSF48726">
    <property type="entry name" value="Immunoglobulin"/>
    <property type="match status" value="1"/>
</dbReference>
<dbReference type="InterPro" id="IPR003597">
    <property type="entry name" value="Ig_C1-set"/>
</dbReference>
<evidence type="ECO:0000313" key="3">
    <source>
        <dbReference type="EMBL" id="GCC39163.1"/>
    </source>
</evidence>
<dbReference type="Proteomes" id="UP000287033">
    <property type="component" value="Unassembled WGS sequence"/>
</dbReference>
<keyword evidence="1" id="KW-0325">Glycoprotein</keyword>
<reference evidence="3 4" key="1">
    <citation type="journal article" date="2018" name="Nat. Ecol. Evol.">
        <title>Shark genomes provide insights into elasmobranch evolution and the origin of vertebrates.</title>
        <authorList>
            <person name="Hara Y"/>
            <person name="Yamaguchi K"/>
            <person name="Onimaru K"/>
            <person name="Kadota M"/>
            <person name="Koyanagi M"/>
            <person name="Keeley SD"/>
            <person name="Tatsumi K"/>
            <person name="Tanaka K"/>
            <person name="Motone F"/>
            <person name="Kageyama Y"/>
            <person name="Nozu R"/>
            <person name="Adachi N"/>
            <person name="Nishimura O"/>
            <person name="Nakagawa R"/>
            <person name="Tanegashima C"/>
            <person name="Kiyatake I"/>
            <person name="Matsumoto R"/>
            <person name="Murakumo K"/>
            <person name="Nishida K"/>
            <person name="Terakita A"/>
            <person name="Kuratani S"/>
            <person name="Sato K"/>
            <person name="Hyodo S Kuraku.S."/>
        </authorList>
    </citation>
    <scope>NUCLEOTIDE SEQUENCE [LARGE SCALE GENOMIC DNA]</scope>
</reference>
<name>A0A401T920_CHIPU</name>
<accession>A0A401T920</accession>